<keyword evidence="5" id="KW-1278">Translocase</keyword>
<dbReference type="GO" id="GO:0055052">
    <property type="term" value="C:ATP-binding cassette (ABC) transporter complex, substrate-binding subunit-containing"/>
    <property type="evidence" value="ECO:0007669"/>
    <property type="project" value="TreeGrafter"/>
</dbReference>
<evidence type="ECO:0000256" key="3">
    <source>
        <dbReference type="ARBA" id="ARBA00022741"/>
    </source>
</evidence>
<dbReference type="InterPro" id="IPR027417">
    <property type="entry name" value="P-loop_NTPase"/>
</dbReference>
<dbReference type="InterPro" id="IPR008995">
    <property type="entry name" value="Mo/tungstate-bd_C_term_dom"/>
</dbReference>
<dbReference type="AlphaFoldDB" id="A0A0R1XA63"/>
<dbReference type="EMBL" id="AZFW01000056">
    <property type="protein sequence ID" value="KRM27082.1"/>
    <property type="molecule type" value="Genomic_DNA"/>
</dbReference>
<keyword evidence="4" id="KW-0067">ATP-binding</keyword>
<reference evidence="8 9" key="1">
    <citation type="journal article" date="2015" name="Genome Announc.">
        <title>Expanding the biotechnology potential of lactobacilli through comparative genomics of 213 strains and associated genera.</title>
        <authorList>
            <person name="Sun Z."/>
            <person name="Harris H.M."/>
            <person name="McCann A."/>
            <person name="Guo C."/>
            <person name="Argimon S."/>
            <person name="Zhang W."/>
            <person name="Yang X."/>
            <person name="Jeffery I.B."/>
            <person name="Cooney J.C."/>
            <person name="Kagawa T.F."/>
            <person name="Liu W."/>
            <person name="Song Y."/>
            <person name="Salvetti E."/>
            <person name="Wrobel A."/>
            <person name="Rasinkangas P."/>
            <person name="Parkhill J."/>
            <person name="Rea M.C."/>
            <person name="O'Sullivan O."/>
            <person name="Ritari J."/>
            <person name="Douillard F.P."/>
            <person name="Paul Ross R."/>
            <person name="Yang R."/>
            <person name="Briner A.E."/>
            <person name="Felis G.E."/>
            <person name="de Vos W.M."/>
            <person name="Barrangou R."/>
            <person name="Klaenhammer T.R."/>
            <person name="Caufield P.W."/>
            <person name="Cui Y."/>
            <person name="Zhang H."/>
            <person name="O'Toole P.W."/>
        </authorList>
    </citation>
    <scope>NUCLEOTIDE SEQUENCE [LARGE SCALE GENOMIC DNA]</scope>
    <source>
        <strain evidence="8 9">DSM 16991</strain>
    </source>
</reference>
<dbReference type="Gene3D" id="3.40.50.300">
    <property type="entry name" value="P-loop containing nucleotide triphosphate hydrolases"/>
    <property type="match status" value="1"/>
</dbReference>
<proteinExistence type="predicted"/>
<dbReference type="InterPro" id="IPR013611">
    <property type="entry name" value="Transp-assoc_OB_typ2"/>
</dbReference>
<dbReference type="InterPro" id="IPR003439">
    <property type="entry name" value="ABC_transporter-like_ATP-bd"/>
</dbReference>
<feature type="domain" description="ABC transporter" evidence="7">
    <location>
        <begin position="3"/>
        <end position="233"/>
    </location>
</feature>
<evidence type="ECO:0000256" key="5">
    <source>
        <dbReference type="ARBA" id="ARBA00022967"/>
    </source>
</evidence>
<sequence length="376" mass="41595">MYIKLDHLTKQYGATSVLDEINAQIEEGEFFVLVGPSGSGKSTLLRIIAGLIPATSGDVYFDNQKATDLPPKDRHLAMVFQNYALLPFMSVAENIRFGLHNLQLDTTEEAKRVNDALAMVQLTELRDRKPKELSGGQQQRVALARAIATKASLVLMDEPLSNLDAQLRTEMRQELVQLHKELGMTLLYVTHDQVEAMTMGERIMVLNDHHVQQVGTPLDLYNHPANEFVASFIGSPKMNMFDATIDALEHLATLQLTDANQHSVRLPLPFDLQAGAYQLGIRPEKIQLHDQPAENSFPVRVMAVANLGRESSVTLVNNGHEFIASVPEQYPVPENQIVYATLPTDAADLHFFDEKSGLVVNNKGIPEKAGVLDGIA</sequence>
<name>A0A0R1XA63_9LACO</name>
<dbReference type="SUPFAM" id="SSF52540">
    <property type="entry name" value="P-loop containing nucleoside triphosphate hydrolases"/>
    <property type="match status" value="1"/>
</dbReference>
<evidence type="ECO:0000256" key="2">
    <source>
        <dbReference type="ARBA" id="ARBA00022475"/>
    </source>
</evidence>
<accession>A0A0R1XA63</accession>
<dbReference type="RefSeq" id="WP_051225475.1">
    <property type="nucleotide sequence ID" value="NZ_AUEH01000080.1"/>
</dbReference>
<evidence type="ECO:0000259" key="7">
    <source>
        <dbReference type="PROSITE" id="PS50893"/>
    </source>
</evidence>
<dbReference type="Pfam" id="PF00005">
    <property type="entry name" value="ABC_tran"/>
    <property type="match status" value="1"/>
</dbReference>
<comment type="caution">
    <text evidence="8">The sequence shown here is derived from an EMBL/GenBank/DDBJ whole genome shotgun (WGS) entry which is preliminary data.</text>
</comment>
<dbReference type="PANTHER" id="PTHR43875">
    <property type="entry name" value="MALTODEXTRIN IMPORT ATP-BINDING PROTEIN MSMX"/>
    <property type="match status" value="1"/>
</dbReference>
<dbReference type="eggNOG" id="COG3842">
    <property type="taxonomic scope" value="Bacteria"/>
</dbReference>
<evidence type="ECO:0000313" key="8">
    <source>
        <dbReference type="EMBL" id="KRM27082.1"/>
    </source>
</evidence>
<dbReference type="FunFam" id="3.40.50.300:FF:000042">
    <property type="entry name" value="Maltose/maltodextrin ABC transporter, ATP-binding protein"/>
    <property type="match status" value="1"/>
</dbReference>
<dbReference type="OrthoDB" id="9790614at2"/>
<dbReference type="GO" id="GO:0005524">
    <property type="term" value="F:ATP binding"/>
    <property type="evidence" value="ECO:0007669"/>
    <property type="project" value="UniProtKB-KW"/>
</dbReference>
<dbReference type="PROSITE" id="PS00211">
    <property type="entry name" value="ABC_TRANSPORTER_1"/>
    <property type="match status" value="1"/>
</dbReference>
<protein>
    <submittedName>
        <fullName evidence="8">ABC transporter</fullName>
    </submittedName>
</protein>
<dbReference type="PATRIC" id="fig|1122147.4.peg.2843"/>
<evidence type="ECO:0000256" key="6">
    <source>
        <dbReference type="ARBA" id="ARBA00023136"/>
    </source>
</evidence>
<dbReference type="Pfam" id="PF08402">
    <property type="entry name" value="TOBE_2"/>
    <property type="match status" value="1"/>
</dbReference>
<keyword evidence="2" id="KW-1003">Cell membrane</keyword>
<dbReference type="InterPro" id="IPR003593">
    <property type="entry name" value="AAA+_ATPase"/>
</dbReference>
<dbReference type="InterPro" id="IPR047641">
    <property type="entry name" value="ABC_transpr_MalK/UgpC-like"/>
</dbReference>
<dbReference type="InterPro" id="IPR017871">
    <property type="entry name" value="ABC_transporter-like_CS"/>
</dbReference>
<evidence type="ECO:0000256" key="1">
    <source>
        <dbReference type="ARBA" id="ARBA00022448"/>
    </source>
</evidence>
<organism evidence="8 9">
    <name type="scientific">Schleiferilactobacillus harbinensis DSM 16991</name>
    <dbReference type="NCBI Taxonomy" id="1122147"/>
    <lineage>
        <taxon>Bacteria</taxon>
        <taxon>Bacillati</taxon>
        <taxon>Bacillota</taxon>
        <taxon>Bacilli</taxon>
        <taxon>Lactobacillales</taxon>
        <taxon>Lactobacillaceae</taxon>
        <taxon>Schleiferilactobacillus</taxon>
    </lineage>
</organism>
<dbReference type="PANTHER" id="PTHR43875:SF15">
    <property type="entry name" value="TREHALOSE IMPORT ATP-BINDING PROTEIN SUGC"/>
    <property type="match status" value="1"/>
</dbReference>
<dbReference type="Gene3D" id="2.40.50.100">
    <property type="match status" value="1"/>
</dbReference>
<gene>
    <name evidence="8" type="ORF">FC91_GL002758</name>
</gene>
<dbReference type="Gene3D" id="2.40.50.140">
    <property type="entry name" value="Nucleic acid-binding proteins"/>
    <property type="match status" value="1"/>
</dbReference>
<dbReference type="GO" id="GO:0140359">
    <property type="term" value="F:ABC-type transporter activity"/>
    <property type="evidence" value="ECO:0007669"/>
    <property type="project" value="UniProtKB-ARBA"/>
</dbReference>
<dbReference type="SMART" id="SM00382">
    <property type="entry name" value="AAA"/>
    <property type="match status" value="1"/>
</dbReference>
<dbReference type="InterPro" id="IPR012340">
    <property type="entry name" value="NA-bd_OB-fold"/>
</dbReference>
<evidence type="ECO:0000313" key="9">
    <source>
        <dbReference type="Proteomes" id="UP000050949"/>
    </source>
</evidence>
<dbReference type="Proteomes" id="UP000050949">
    <property type="component" value="Unassembled WGS sequence"/>
</dbReference>
<dbReference type="PROSITE" id="PS50893">
    <property type="entry name" value="ABC_TRANSPORTER_2"/>
    <property type="match status" value="1"/>
</dbReference>
<keyword evidence="6" id="KW-0472">Membrane</keyword>
<dbReference type="GO" id="GO:0016887">
    <property type="term" value="F:ATP hydrolysis activity"/>
    <property type="evidence" value="ECO:0007669"/>
    <property type="project" value="InterPro"/>
</dbReference>
<keyword evidence="1" id="KW-0813">Transport</keyword>
<evidence type="ECO:0000256" key="4">
    <source>
        <dbReference type="ARBA" id="ARBA00022840"/>
    </source>
</evidence>
<dbReference type="SUPFAM" id="SSF50331">
    <property type="entry name" value="MOP-like"/>
    <property type="match status" value="1"/>
</dbReference>
<keyword evidence="3" id="KW-0547">Nucleotide-binding</keyword>